<feature type="compositionally biased region" description="Basic and acidic residues" evidence="4">
    <location>
        <begin position="11"/>
        <end position="20"/>
    </location>
</feature>
<evidence type="ECO:0000256" key="3">
    <source>
        <dbReference type="ARBA" id="ARBA00022801"/>
    </source>
</evidence>
<feature type="domain" description="Ubiquitin-like protease family profile" evidence="5">
    <location>
        <begin position="495"/>
        <end position="660"/>
    </location>
</feature>
<dbReference type="PANTHER" id="PTHR31569:SF4">
    <property type="entry name" value="SWIM-TYPE DOMAIN-CONTAINING PROTEIN"/>
    <property type="match status" value="1"/>
</dbReference>
<comment type="caution">
    <text evidence="6">The sequence shown here is derived from an EMBL/GenBank/DDBJ whole genome shotgun (WGS) entry which is preliminary data.</text>
</comment>
<evidence type="ECO:0000259" key="5">
    <source>
        <dbReference type="PROSITE" id="PS50600"/>
    </source>
</evidence>
<evidence type="ECO:0000256" key="4">
    <source>
        <dbReference type="SAM" id="MobiDB-lite"/>
    </source>
</evidence>
<dbReference type="PROSITE" id="PS50600">
    <property type="entry name" value="ULP_PROTEASE"/>
    <property type="match status" value="1"/>
</dbReference>
<dbReference type="GO" id="GO:0008234">
    <property type="term" value="F:cysteine-type peptidase activity"/>
    <property type="evidence" value="ECO:0007669"/>
    <property type="project" value="InterPro"/>
</dbReference>
<evidence type="ECO:0000256" key="1">
    <source>
        <dbReference type="ARBA" id="ARBA00005234"/>
    </source>
</evidence>
<dbReference type="InterPro" id="IPR038765">
    <property type="entry name" value="Papain-like_cys_pep_sf"/>
</dbReference>
<dbReference type="InterPro" id="IPR052579">
    <property type="entry name" value="Zinc_finger_SWIM"/>
</dbReference>
<dbReference type="OrthoDB" id="1939479at2759"/>
<evidence type="ECO:0000313" key="7">
    <source>
        <dbReference type="Proteomes" id="UP000052943"/>
    </source>
</evidence>
<dbReference type="STRING" id="4790.A0A0W8CLN3"/>
<dbReference type="SUPFAM" id="SSF54001">
    <property type="entry name" value="Cysteine proteinases"/>
    <property type="match status" value="1"/>
</dbReference>
<evidence type="ECO:0000256" key="2">
    <source>
        <dbReference type="ARBA" id="ARBA00022670"/>
    </source>
</evidence>
<accession>A0A0W8CLN3</accession>
<dbReference type="AlphaFoldDB" id="A0A0W8CLN3"/>
<organism evidence="6 7">
    <name type="scientific">Phytophthora nicotianae</name>
    <name type="common">Potato buckeye rot agent</name>
    <name type="synonym">Phytophthora parasitica</name>
    <dbReference type="NCBI Taxonomy" id="4792"/>
    <lineage>
        <taxon>Eukaryota</taxon>
        <taxon>Sar</taxon>
        <taxon>Stramenopiles</taxon>
        <taxon>Oomycota</taxon>
        <taxon>Peronosporomycetes</taxon>
        <taxon>Peronosporales</taxon>
        <taxon>Peronosporaceae</taxon>
        <taxon>Phytophthora</taxon>
    </lineage>
</organism>
<dbReference type="InterPro" id="IPR003653">
    <property type="entry name" value="Peptidase_C48_C"/>
</dbReference>
<feature type="region of interest" description="Disordered" evidence="4">
    <location>
        <begin position="296"/>
        <end position="315"/>
    </location>
</feature>
<keyword evidence="3" id="KW-0378">Hydrolase</keyword>
<dbReference type="EMBL" id="LNFO01002686">
    <property type="protein sequence ID" value="KUF84968.1"/>
    <property type="molecule type" value="Genomic_DNA"/>
</dbReference>
<dbReference type="GO" id="GO:0006508">
    <property type="term" value="P:proteolysis"/>
    <property type="evidence" value="ECO:0007669"/>
    <property type="project" value="UniProtKB-KW"/>
</dbReference>
<feature type="compositionally biased region" description="Polar residues" evidence="4">
    <location>
        <begin position="229"/>
        <end position="244"/>
    </location>
</feature>
<feature type="compositionally biased region" description="Basic residues" evidence="4">
    <location>
        <begin position="1"/>
        <end position="10"/>
    </location>
</feature>
<comment type="similarity">
    <text evidence="1">Belongs to the peptidase C48 family.</text>
</comment>
<proteinExistence type="inferred from homology"/>
<feature type="region of interest" description="Disordered" evidence="4">
    <location>
        <begin position="1"/>
        <end position="27"/>
    </location>
</feature>
<dbReference type="PANTHER" id="PTHR31569">
    <property type="entry name" value="SWIM-TYPE DOMAIN-CONTAINING PROTEIN"/>
    <property type="match status" value="1"/>
</dbReference>
<evidence type="ECO:0000313" key="6">
    <source>
        <dbReference type="EMBL" id="KUF84968.1"/>
    </source>
</evidence>
<keyword evidence="2" id="KW-0645">Protease</keyword>
<dbReference type="Gene3D" id="3.40.395.10">
    <property type="entry name" value="Adenoviral Proteinase, Chain A"/>
    <property type="match status" value="1"/>
</dbReference>
<reference evidence="6 7" key="1">
    <citation type="submission" date="2015-11" db="EMBL/GenBank/DDBJ databases">
        <title>Genomes and virulence difference between two physiological races of Phytophthora nicotianae.</title>
        <authorList>
            <person name="Liu H."/>
            <person name="Ma X."/>
            <person name="Yu H."/>
            <person name="Fang D."/>
            <person name="Li Y."/>
            <person name="Wang X."/>
            <person name="Wang W."/>
            <person name="Dong Y."/>
            <person name="Xiao B."/>
        </authorList>
    </citation>
    <scope>NUCLEOTIDE SEQUENCE [LARGE SCALE GENOMIC DNA]</scope>
    <source>
        <strain evidence="7">race 0</strain>
    </source>
</reference>
<feature type="region of interest" description="Disordered" evidence="4">
    <location>
        <begin position="223"/>
        <end position="249"/>
    </location>
</feature>
<sequence>MASRKTKKRAHVSDSDHNSGDDAEDFNGVSVSFPPFSGEFESWDAFHEELKRYQEETHQLYKIRSTNSVPDRNKKSLEFYTKTLICTHGWTFKPRGKGVRTNHNIRSIECPAKLNAVLIKKGNKNYTVRVTKHVATHNHDVGQDVYYTYGEALKITSPGTQRVQTKARSFRVWLNHLEDLEKIARHNDMPPCNTDACIVGKLAGLEDIGDYVGDGVAISCDTGEDTGDGVTNSTSVGENTTNSGRDLASDSPMEIKIEKERRSTQASTAITRRKLNLYISDSDSSDQIVNIVLNTASKPAGRPREKASTKKARRRKEFQDTKVLIQQINTYGDTTLSTLREYVDQKKLSLEQIEPLFNAIRPRRDDAVFKRPKGHMVTPRTTKSVETNIRYTLPEQLVLKAQTAGKNAISRGQSEYGRTPPHEDITVLFLDVGLFSLVDIDTMHEWHCLKKNISAVHKLMKWIETKPQTETRCKILKRVQKINVYTSLKSKSGETLVQFDDLTRFAGEMWLSDGCVFVAALKVADAWSRSQNSGRITQVHVVDPVFLGFQDAADRARMLDTSELLLSTVSQSRVILIPVYIVVDISHWCGAIVDFGCKTIWIYDPKHNEEYLNAVTTIMTKKIVPVIDQACKLTIRRSSAWYQDDGHNCGGFIVKWFETYINVAHNTKVAEDLVQLTPDFTSAKDLDDCRYKMFKSVFMDVTS</sequence>
<gene>
    <name evidence="6" type="ORF">AM587_10007031</name>
</gene>
<dbReference type="Pfam" id="PF02902">
    <property type="entry name" value="Peptidase_C48"/>
    <property type="match status" value="1"/>
</dbReference>
<dbReference type="Proteomes" id="UP000052943">
    <property type="component" value="Unassembled WGS sequence"/>
</dbReference>
<protein>
    <recommendedName>
        <fullName evidence="5">Ubiquitin-like protease family profile domain-containing protein</fullName>
    </recommendedName>
</protein>
<name>A0A0W8CLN3_PHYNI</name>